<dbReference type="InterPro" id="IPR057447">
    <property type="entry name" value="Bbp19-like_phage"/>
</dbReference>
<protein>
    <recommendedName>
        <fullName evidence="1">Bbp19-like phage domain-containing protein</fullName>
    </recommendedName>
</protein>
<accession>A0A147HV42</accession>
<organism evidence="2 3">
    <name type="scientific">Sphingomonas sanguinis</name>
    <dbReference type="NCBI Taxonomy" id="33051"/>
    <lineage>
        <taxon>Bacteria</taxon>
        <taxon>Pseudomonadati</taxon>
        <taxon>Pseudomonadota</taxon>
        <taxon>Alphaproteobacteria</taxon>
        <taxon>Sphingomonadales</taxon>
        <taxon>Sphingomonadaceae</taxon>
        <taxon>Sphingomonas</taxon>
    </lineage>
</organism>
<dbReference type="Proteomes" id="UP000072867">
    <property type="component" value="Unassembled WGS sequence"/>
</dbReference>
<evidence type="ECO:0000313" key="2">
    <source>
        <dbReference type="EMBL" id="KTT68799.1"/>
    </source>
</evidence>
<sequence length="133" mass="15427">MNARVRNAMRRSAMKTARNFKATFQPAAILNVRRQLAAAIVLLVVFLTGGREAWRRWLYRIVFTEGGTRRMAARAVLADLRDFTFARSSAFDPDPIIMARRQGRRDVWLRIANYLNLDEAEVQQLIIMEQDDE</sequence>
<dbReference type="EMBL" id="LDTD01000086">
    <property type="protein sequence ID" value="KTT68799.1"/>
    <property type="molecule type" value="Genomic_DNA"/>
</dbReference>
<gene>
    <name evidence="2" type="ORF">NS319_12235</name>
</gene>
<reference evidence="2 3" key="1">
    <citation type="journal article" date="2016" name="Front. Microbiol.">
        <title>Genomic Resource of Rice Seed Associated Bacteria.</title>
        <authorList>
            <person name="Midha S."/>
            <person name="Bansal K."/>
            <person name="Sharma S."/>
            <person name="Kumar N."/>
            <person name="Patil P.P."/>
            <person name="Chaudhry V."/>
            <person name="Patil P.B."/>
        </authorList>
    </citation>
    <scope>NUCLEOTIDE SEQUENCE [LARGE SCALE GENOMIC DNA]</scope>
    <source>
        <strain evidence="2 3">NS319</strain>
    </source>
</reference>
<feature type="domain" description="Bbp19-like phage" evidence="1">
    <location>
        <begin position="67"/>
        <end position="126"/>
    </location>
</feature>
<dbReference type="Pfam" id="PF25181">
    <property type="entry name" value="Phage_Bbp19"/>
    <property type="match status" value="1"/>
</dbReference>
<evidence type="ECO:0000313" key="3">
    <source>
        <dbReference type="Proteomes" id="UP000072867"/>
    </source>
</evidence>
<comment type="caution">
    <text evidence="2">The sequence shown here is derived from an EMBL/GenBank/DDBJ whole genome shotgun (WGS) entry which is preliminary data.</text>
</comment>
<proteinExistence type="predicted"/>
<evidence type="ECO:0000259" key="1">
    <source>
        <dbReference type="Pfam" id="PF25181"/>
    </source>
</evidence>
<dbReference type="PATRIC" id="fig|33051.3.peg.3685"/>
<name>A0A147HV42_9SPHN</name>
<dbReference type="AlphaFoldDB" id="A0A147HV42"/>